<dbReference type="InterPro" id="IPR016181">
    <property type="entry name" value="Acyl_CoA_acyltransferase"/>
</dbReference>
<evidence type="ECO:0000313" key="2">
    <source>
        <dbReference type="EMBL" id="MPL83029.1"/>
    </source>
</evidence>
<gene>
    <name evidence="2" type="ORF">SDC9_28979</name>
</gene>
<comment type="caution">
    <text evidence="2">The sequence shown here is derived from an EMBL/GenBank/DDBJ whole genome shotgun (WGS) entry which is preliminary data.</text>
</comment>
<dbReference type="PROSITE" id="PS51729">
    <property type="entry name" value="GNAT_YJDJ"/>
    <property type="match status" value="1"/>
</dbReference>
<proteinExistence type="predicted"/>
<dbReference type="Pfam" id="PF14542">
    <property type="entry name" value="Acetyltransf_CG"/>
    <property type="match status" value="1"/>
</dbReference>
<organism evidence="2">
    <name type="scientific">bioreactor metagenome</name>
    <dbReference type="NCBI Taxonomy" id="1076179"/>
    <lineage>
        <taxon>unclassified sequences</taxon>
        <taxon>metagenomes</taxon>
        <taxon>ecological metagenomes</taxon>
    </lineage>
</organism>
<dbReference type="SUPFAM" id="SSF55729">
    <property type="entry name" value="Acyl-CoA N-acyltransferases (Nat)"/>
    <property type="match status" value="1"/>
</dbReference>
<feature type="domain" description="N-acetyltransferase" evidence="1">
    <location>
        <begin position="31"/>
        <end position="116"/>
    </location>
</feature>
<dbReference type="InterPro" id="IPR045057">
    <property type="entry name" value="Gcn5-rel_NAT"/>
</dbReference>
<dbReference type="PANTHER" id="PTHR31435:SF9">
    <property type="entry name" value="PROTEIN NATD1"/>
    <property type="match status" value="1"/>
</dbReference>
<dbReference type="InterPro" id="IPR031165">
    <property type="entry name" value="GNAT_YJDJ"/>
</dbReference>
<reference evidence="2" key="1">
    <citation type="submission" date="2019-08" db="EMBL/GenBank/DDBJ databases">
        <authorList>
            <person name="Kucharzyk K."/>
            <person name="Murdoch R.W."/>
            <person name="Higgins S."/>
            <person name="Loffler F."/>
        </authorList>
    </citation>
    <scope>NUCLEOTIDE SEQUENCE</scope>
</reference>
<name>A0A644UVC0_9ZZZZ</name>
<sequence length="120" mass="13773">MQEYNLAICVVLLPVNLLISVPEKDLFMKSTIINTGEKFILNHEGMESYLAYRRRGEVLDFYSAYVPGSLRGKGLASDLILHGMHYAVLNGLRVRPSHPAVLRFLEINREWEYLTVYSLN</sequence>
<dbReference type="Gene3D" id="3.40.630.30">
    <property type="match status" value="1"/>
</dbReference>
<evidence type="ECO:0000259" key="1">
    <source>
        <dbReference type="PROSITE" id="PS51729"/>
    </source>
</evidence>
<dbReference type="AlphaFoldDB" id="A0A644UVC0"/>
<dbReference type="PANTHER" id="PTHR31435">
    <property type="entry name" value="PROTEIN NATD1"/>
    <property type="match status" value="1"/>
</dbReference>
<protein>
    <recommendedName>
        <fullName evidence="1">N-acetyltransferase domain-containing protein</fullName>
    </recommendedName>
</protein>
<dbReference type="EMBL" id="VSSQ01000171">
    <property type="protein sequence ID" value="MPL83029.1"/>
    <property type="molecule type" value="Genomic_DNA"/>
</dbReference>
<accession>A0A644UVC0</accession>